<dbReference type="Pfam" id="PF02470">
    <property type="entry name" value="MlaD"/>
    <property type="match status" value="1"/>
</dbReference>
<dbReference type="InterPro" id="IPR005693">
    <property type="entry name" value="Mce"/>
</dbReference>
<dbReference type="InterPro" id="IPR024516">
    <property type="entry name" value="Mce_C"/>
</dbReference>
<evidence type="ECO:0000313" key="5">
    <source>
        <dbReference type="Proteomes" id="UP000244867"/>
    </source>
</evidence>
<dbReference type="Pfam" id="PF11887">
    <property type="entry name" value="Mce4_CUP1"/>
    <property type="match status" value="1"/>
</dbReference>
<evidence type="ECO:0000259" key="2">
    <source>
        <dbReference type="Pfam" id="PF02470"/>
    </source>
</evidence>
<sequence>MNPLTNHKVLGVVFLALLISGVLASYGVFTSKFASYDEVELKTSNIGLQLPVRADVKIRGVIVGEVTDIRADTDGATLTLGLDPDMRDIVPANVTGSIVPKTLFGEKYVSLIVPEGPRADAIQVGDVIDRTDVSTEVEQVLNDLYPLLRAVQPAEINMTLNAIATALEGRGDQIGDNLETIDSYLKRLNPEIPALVEDLRLTGQVSDIYSDVLPEVATILRNTITTTQTLEGREEKLNALLKDVGSFSATAERFLTDNGDNIIRLGDVSRQQLQVLARYAPEYPCLLEGIVNAGKLQAEAFRGFTLHIVLETLPNQPRGYGPQDQPVFADKRGPYCGRLPDAPWNQDNPVTHQPNFADGIDEPTGKGSMRAATGWSQGAGYPGSREEAALMNGLLGPVIGTSADEVPDLGALLLGPMARGATVTVGADR</sequence>
<keyword evidence="5" id="KW-1185">Reference proteome</keyword>
<evidence type="ECO:0000313" key="4">
    <source>
        <dbReference type="EMBL" id="PUA82559.1"/>
    </source>
</evidence>
<comment type="caution">
    <text evidence="4">The sequence shown here is derived from an EMBL/GenBank/DDBJ whole genome shotgun (WGS) entry which is preliminary data.</text>
</comment>
<dbReference type="EMBL" id="PYXZ01000001">
    <property type="protein sequence ID" value="PUA82559.1"/>
    <property type="molecule type" value="Genomic_DNA"/>
</dbReference>
<dbReference type="NCBIfam" id="TIGR00996">
    <property type="entry name" value="Mtu_fam_mce"/>
    <property type="match status" value="1"/>
</dbReference>
<protein>
    <submittedName>
        <fullName evidence="4">Virulence factor Mce</fullName>
    </submittedName>
</protein>
<evidence type="ECO:0000259" key="3">
    <source>
        <dbReference type="Pfam" id="PF11887"/>
    </source>
</evidence>
<dbReference type="GO" id="GO:0005576">
    <property type="term" value="C:extracellular region"/>
    <property type="evidence" value="ECO:0007669"/>
    <property type="project" value="TreeGrafter"/>
</dbReference>
<dbReference type="Proteomes" id="UP000244867">
    <property type="component" value="Unassembled WGS sequence"/>
</dbReference>
<dbReference type="OrthoDB" id="3460188at2"/>
<dbReference type="AlphaFoldDB" id="A0A2R7Z316"/>
<evidence type="ECO:0000256" key="1">
    <source>
        <dbReference type="SAM" id="MobiDB-lite"/>
    </source>
</evidence>
<reference evidence="4 5" key="1">
    <citation type="submission" date="2018-03" db="EMBL/GenBank/DDBJ databases">
        <authorList>
            <person name="Keele B.F."/>
        </authorList>
    </citation>
    <scope>NUCLEOTIDE SEQUENCE [LARGE SCALE GENOMIC DNA]</scope>
    <source>
        <strain evidence="4 5">IB-3</strain>
    </source>
</reference>
<dbReference type="InterPro" id="IPR052336">
    <property type="entry name" value="MlaD_Phospholipid_Transporter"/>
</dbReference>
<name>A0A2R7Z316_9ACTN</name>
<organism evidence="4 5">
    <name type="scientific">Nocardioides currus</name>
    <dbReference type="NCBI Taxonomy" id="2133958"/>
    <lineage>
        <taxon>Bacteria</taxon>
        <taxon>Bacillati</taxon>
        <taxon>Actinomycetota</taxon>
        <taxon>Actinomycetes</taxon>
        <taxon>Propionibacteriales</taxon>
        <taxon>Nocardioidaceae</taxon>
        <taxon>Nocardioides</taxon>
    </lineage>
</organism>
<dbReference type="PANTHER" id="PTHR33371:SF19">
    <property type="entry name" value="MCE-FAMILY PROTEIN MCE4A"/>
    <property type="match status" value="1"/>
</dbReference>
<feature type="region of interest" description="Disordered" evidence="1">
    <location>
        <begin position="363"/>
        <end position="382"/>
    </location>
</feature>
<proteinExistence type="predicted"/>
<feature type="domain" description="Mce/MlaD" evidence="2">
    <location>
        <begin position="38"/>
        <end position="112"/>
    </location>
</feature>
<feature type="domain" description="Mammalian cell entry C-terminal" evidence="3">
    <location>
        <begin position="121"/>
        <end position="334"/>
    </location>
</feature>
<dbReference type="PANTHER" id="PTHR33371">
    <property type="entry name" value="INTERMEMBRANE PHOSPHOLIPID TRANSPORT SYSTEM BINDING PROTEIN MLAD-RELATED"/>
    <property type="match status" value="1"/>
</dbReference>
<dbReference type="RefSeq" id="WP_108342746.1">
    <property type="nucleotide sequence ID" value="NZ_PYXZ01000001.1"/>
</dbReference>
<gene>
    <name evidence="4" type="ORF">C7S10_02130</name>
</gene>
<dbReference type="InterPro" id="IPR003399">
    <property type="entry name" value="Mce/MlaD"/>
</dbReference>
<accession>A0A2R7Z316</accession>
<dbReference type="GO" id="GO:0051701">
    <property type="term" value="P:biological process involved in interaction with host"/>
    <property type="evidence" value="ECO:0007669"/>
    <property type="project" value="TreeGrafter"/>
</dbReference>